<dbReference type="PANTHER" id="PTHR44757">
    <property type="entry name" value="DIGUANYLATE CYCLASE DGCP"/>
    <property type="match status" value="1"/>
</dbReference>
<evidence type="ECO:0000256" key="1">
    <source>
        <dbReference type="ARBA" id="ARBA00001946"/>
    </source>
</evidence>
<keyword evidence="2" id="KW-0597">Phosphoprotein</keyword>
<dbReference type="EMBL" id="PSNW01000014">
    <property type="protein sequence ID" value="PPE72218.1"/>
    <property type="molecule type" value="Genomic_DNA"/>
</dbReference>
<comment type="cofactor">
    <cofactor evidence="1">
        <name>Mg(2+)</name>
        <dbReference type="ChEBI" id="CHEBI:18420"/>
    </cofactor>
</comment>
<dbReference type="AlphaFoldDB" id="A0A2S5TBK0"/>
<dbReference type="NCBIfam" id="TIGR00254">
    <property type="entry name" value="GGDEF"/>
    <property type="match status" value="1"/>
</dbReference>
<sequence length="593" mass="64779">MSAAPQPPVVAPFSILAVEDSPADARLLKESLREAIDRGELVLKTVRSIADAEEELRRSHHDCALLDLGLPDGQGLANVERLRSLQPQLAVIVLTGLDCESSAIRALQLGAQEYVVKGQYEGERLLKVVRHALERNRQVHELEERSARQFELASHDPVTGLINRKLFEERARQHLAAAADRRFAICFLDLDRFKAVNDRHGHAVGDALLLRIAQILRESVRDSDTLARIGGDEFAILLASIGELARAREVAERIVERIRGIESIEGRPVSVGCSVGIALYPEHGETLEELLHHSDAAMYRAKGSGGGVLSLRDDFTAGDGELARQLATDAARAVADGGFEIHFQPWLHYGTGEVAGIEALLRWRRPEGLLLPAEFLPLLERGGRMPDIGLELARLAVRDWRRWREEGLAPGMLALNLSGAELQAPQQAERLVALLAQEGISPGQVQLEVDAAAMGTSDGRLAVPVERFREAGFTMVLEGFLPGNGDLHALASPAITGVKLDRRLLRSAARDGRNSTPHRFLLGLLAAASALQLQVFFTGIESGEELEGFAGLDFRYVQGFWPCPPLAPAALADYLRGDAGRRRTDSRTADFEV</sequence>
<dbReference type="InterPro" id="IPR000160">
    <property type="entry name" value="GGDEF_dom"/>
</dbReference>
<feature type="domain" description="GGDEF" evidence="5">
    <location>
        <begin position="181"/>
        <end position="314"/>
    </location>
</feature>
<dbReference type="Pfam" id="PF00072">
    <property type="entry name" value="Response_reg"/>
    <property type="match status" value="1"/>
</dbReference>
<dbReference type="InterPro" id="IPR029787">
    <property type="entry name" value="Nucleotide_cyclase"/>
</dbReference>
<dbReference type="InterPro" id="IPR001789">
    <property type="entry name" value="Sig_transdc_resp-reg_receiver"/>
</dbReference>
<dbReference type="InterPro" id="IPR011006">
    <property type="entry name" value="CheY-like_superfamily"/>
</dbReference>
<dbReference type="PROSITE" id="PS50110">
    <property type="entry name" value="RESPONSE_REGULATORY"/>
    <property type="match status" value="1"/>
</dbReference>
<dbReference type="Gene3D" id="3.40.50.2300">
    <property type="match status" value="1"/>
</dbReference>
<evidence type="ECO:0000259" key="3">
    <source>
        <dbReference type="PROSITE" id="PS50110"/>
    </source>
</evidence>
<dbReference type="Pfam" id="PF00990">
    <property type="entry name" value="GGDEF"/>
    <property type="match status" value="1"/>
</dbReference>
<evidence type="ECO:0000259" key="4">
    <source>
        <dbReference type="PROSITE" id="PS50883"/>
    </source>
</evidence>
<dbReference type="RefSeq" id="WP_104231973.1">
    <property type="nucleotide sequence ID" value="NZ_PSNW01000014.1"/>
</dbReference>
<gene>
    <name evidence="6" type="ORF">C3942_19105</name>
</gene>
<dbReference type="PROSITE" id="PS50883">
    <property type="entry name" value="EAL"/>
    <property type="match status" value="1"/>
</dbReference>
<dbReference type="CDD" id="cd01948">
    <property type="entry name" value="EAL"/>
    <property type="match status" value="1"/>
</dbReference>
<dbReference type="InterPro" id="IPR043128">
    <property type="entry name" value="Rev_trsase/Diguanyl_cyclase"/>
</dbReference>
<organism evidence="6 7">
    <name type="scientific">Solimonas fluminis</name>
    <dbReference type="NCBI Taxonomy" id="2086571"/>
    <lineage>
        <taxon>Bacteria</taxon>
        <taxon>Pseudomonadati</taxon>
        <taxon>Pseudomonadota</taxon>
        <taxon>Gammaproteobacteria</taxon>
        <taxon>Nevskiales</taxon>
        <taxon>Nevskiaceae</taxon>
        <taxon>Solimonas</taxon>
    </lineage>
</organism>
<dbReference type="InterPro" id="IPR035919">
    <property type="entry name" value="EAL_sf"/>
</dbReference>
<feature type="domain" description="EAL" evidence="4">
    <location>
        <begin position="323"/>
        <end position="579"/>
    </location>
</feature>
<dbReference type="SMART" id="SM00448">
    <property type="entry name" value="REC"/>
    <property type="match status" value="1"/>
</dbReference>
<feature type="domain" description="Response regulatory" evidence="3">
    <location>
        <begin position="14"/>
        <end position="132"/>
    </location>
</feature>
<dbReference type="SUPFAM" id="SSF141868">
    <property type="entry name" value="EAL domain-like"/>
    <property type="match status" value="1"/>
</dbReference>
<dbReference type="Gene3D" id="3.20.20.450">
    <property type="entry name" value="EAL domain"/>
    <property type="match status" value="1"/>
</dbReference>
<feature type="modified residue" description="4-aspartylphosphate" evidence="2">
    <location>
        <position position="67"/>
    </location>
</feature>
<dbReference type="SMART" id="SM00052">
    <property type="entry name" value="EAL"/>
    <property type="match status" value="1"/>
</dbReference>
<dbReference type="Gene3D" id="3.30.70.270">
    <property type="match status" value="1"/>
</dbReference>
<dbReference type="FunFam" id="3.30.70.270:FF:000001">
    <property type="entry name" value="Diguanylate cyclase domain protein"/>
    <property type="match status" value="1"/>
</dbReference>
<dbReference type="Pfam" id="PF00563">
    <property type="entry name" value="EAL"/>
    <property type="match status" value="1"/>
</dbReference>
<evidence type="ECO:0000259" key="5">
    <source>
        <dbReference type="PROSITE" id="PS50887"/>
    </source>
</evidence>
<dbReference type="GO" id="GO:0000160">
    <property type="term" value="P:phosphorelay signal transduction system"/>
    <property type="evidence" value="ECO:0007669"/>
    <property type="project" value="InterPro"/>
</dbReference>
<dbReference type="Proteomes" id="UP000238220">
    <property type="component" value="Unassembled WGS sequence"/>
</dbReference>
<comment type="caution">
    <text evidence="6">The sequence shown here is derived from an EMBL/GenBank/DDBJ whole genome shotgun (WGS) entry which is preliminary data.</text>
</comment>
<evidence type="ECO:0008006" key="8">
    <source>
        <dbReference type="Google" id="ProtNLM"/>
    </source>
</evidence>
<dbReference type="InterPro" id="IPR052155">
    <property type="entry name" value="Biofilm_reg_signaling"/>
</dbReference>
<evidence type="ECO:0000313" key="6">
    <source>
        <dbReference type="EMBL" id="PPE72218.1"/>
    </source>
</evidence>
<dbReference type="SUPFAM" id="SSF52172">
    <property type="entry name" value="CheY-like"/>
    <property type="match status" value="1"/>
</dbReference>
<dbReference type="CDD" id="cd00156">
    <property type="entry name" value="REC"/>
    <property type="match status" value="1"/>
</dbReference>
<reference evidence="6 7" key="1">
    <citation type="submission" date="2018-02" db="EMBL/GenBank/DDBJ databases">
        <title>Genome sequencing of Solimonas sp. HR-BB.</title>
        <authorList>
            <person name="Lee Y."/>
            <person name="Jeon C.O."/>
        </authorList>
    </citation>
    <scope>NUCLEOTIDE SEQUENCE [LARGE SCALE GENOMIC DNA]</scope>
    <source>
        <strain evidence="6 7">HR-BB</strain>
    </source>
</reference>
<keyword evidence="7" id="KW-1185">Reference proteome</keyword>
<dbReference type="SMART" id="SM00267">
    <property type="entry name" value="GGDEF"/>
    <property type="match status" value="1"/>
</dbReference>
<accession>A0A2S5TBK0</accession>
<dbReference type="CDD" id="cd01949">
    <property type="entry name" value="GGDEF"/>
    <property type="match status" value="1"/>
</dbReference>
<proteinExistence type="predicted"/>
<protein>
    <recommendedName>
        <fullName evidence="8">GGDEF domain-containing response regulator</fullName>
    </recommendedName>
</protein>
<evidence type="ECO:0000313" key="7">
    <source>
        <dbReference type="Proteomes" id="UP000238220"/>
    </source>
</evidence>
<dbReference type="OrthoDB" id="5603059at2"/>
<dbReference type="GO" id="GO:0003824">
    <property type="term" value="F:catalytic activity"/>
    <property type="evidence" value="ECO:0007669"/>
    <property type="project" value="UniProtKB-ARBA"/>
</dbReference>
<evidence type="ECO:0000256" key="2">
    <source>
        <dbReference type="PROSITE-ProRule" id="PRU00169"/>
    </source>
</evidence>
<dbReference type="PROSITE" id="PS50887">
    <property type="entry name" value="GGDEF"/>
    <property type="match status" value="1"/>
</dbReference>
<name>A0A2S5TBK0_9GAMM</name>
<dbReference type="InterPro" id="IPR001633">
    <property type="entry name" value="EAL_dom"/>
</dbReference>
<dbReference type="SUPFAM" id="SSF55073">
    <property type="entry name" value="Nucleotide cyclase"/>
    <property type="match status" value="1"/>
</dbReference>
<dbReference type="PANTHER" id="PTHR44757:SF2">
    <property type="entry name" value="BIOFILM ARCHITECTURE MAINTENANCE PROTEIN MBAA"/>
    <property type="match status" value="1"/>
</dbReference>